<dbReference type="SUPFAM" id="SSF53807">
    <property type="entry name" value="Helical backbone' metal receptor"/>
    <property type="match status" value="1"/>
</dbReference>
<reference evidence="3 4" key="1">
    <citation type="submission" date="2021-11" db="EMBL/GenBank/DDBJ databases">
        <title>Genomic of Niabella pedocola.</title>
        <authorList>
            <person name="Wu T."/>
        </authorList>
    </citation>
    <scope>NUCLEOTIDE SEQUENCE [LARGE SCALE GENOMIC DNA]</scope>
    <source>
        <strain evidence="3 4">JCM 31011</strain>
    </source>
</reference>
<organism evidence="3 4">
    <name type="scientific">Niabella pedocola</name>
    <dbReference type="NCBI Taxonomy" id="1752077"/>
    <lineage>
        <taxon>Bacteria</taxon>
        <taxon>Pseudomonadati</taxon>
        <taxon>Bacteroidota</taxon>
        <taxon>Chitinophagia</taxon>
        <taxon>Chitinophagales</taxon>
        <taxon>Chitinophagaceae</taxon>
        <taxon>Niabella</taxon>
    </lineage>
</organism>
<protein>
    <submittedName>
        <fullName evidence="3">Helical backbone metal receptor</fullName>
    </submittedName>
</protein>
<dbReference type="NCBIfam" id="NF038402">
    <property type="entry name" value="TroA_like"/>
    <property type="match status" value="1"/>
</dbReference>
<proteinExistence type="predicted"/>
<evidence type="ECO:0000313" key="4">
    <source>
        <dbReference type="Proteomes" id="UP001199816"/>
    </source>
</evidence>
<gene>
    <name evidence="3" type="ORF">LQ567_09255</name>
</gene>
<dbReference type="InterPro" id="IPR050902">
    <property type="entry name" value="ABC_Transporter_SBP"/>
</dbReference>
<sequence length="239" mass="27073">MKIVSLVPSITELLYSLGLEREVTGITKFCVHPQTWFQTKTRVGGTKTLNLEKISALEPDLIIANKEENVKEQVAALAGRFPVLLTDVNDYAGALEMIREVGDYTNRKDKAQQLIAAIDDAFAHLDTGPAVTAVYFIWKDPWMTVGGDTFINDMMQRAGFLNLYAALKRYPAVDLNVLQAPEYILLASEPYPFKEQHKAALRERYPGVKILLTDGELFSWYGSRMLKAPAYFRQLRMHR</sequence>
<feature type="domain" description="Fe/B12 periplasmic-binding" evidence="2">
    <location>
        <begin position="2"/>
        <end position="239"/>
    </location>
</feature>
<keyword evidence="4" id="KW-1185">Reference proteome</keyword>
<dbReference type="InterPro" id="IPR002491">
    <property type="entry name" value="ABC_transptr_periplasmic_BD"/>
</dbReference>
<evidence type="ECO:0000259" key="2">
    <source>
        <dbReference type="PROSITE" id="PS50983"/>
    </source>
</evidence>
<dbReference type="EMBL" id="JAJNEC010000005">
    <property type="protein sequence ID" value="MCD2422947.1"/>
    <property type="molecule type" value="Genomic_DNA"/>
</dbReference>
<dbReference type="Gene3D" id="3.40.50.1980">
    <property type="entry name" value="Nitrogenase molybdenum iron protein domain"/>
    <property type="match status" value="2"/>
</dbReference>
<name>A0ABS8PPE4_9BACT</name>
<dbReference type="PANTHER" id="PTHR30535">
    <property type="entry name" value="VITAMIN B12-BINDING PROTEIN"/>
    <property type="match status" value="1"/>
</dbReference>
<keyword evidence="3" id="KW-0675">Receptor</keyword>
<dbReference type="InterPro" id="IPR054828">
    <property type="entry name" value="Vit_B12_bind_prot"/>
</dbReference>
<dbReference type="PROSITE" id="PS50983">
    <property type="entry name" value="FE_B12_PBP"/>
    <property type="match status" value="1"/>
</dbReference>
<dbReference type="PANTHER" id="PTHR30535:SF35">
    <property type="entry name" value="PERIPLASMIC BINDING PROTEIN"/>
    <property type="match status" value="1"/>
</dbReference>
<dbReference type="Proteomes" id="UP001199816">
    <property type="component" value="Unassembled WGS sequence"/>
</dbReference>
<accession>A0ABS8PPE4</accession>
<dbReference type="Pfam" id="PF01497">
    <property type="entry name" value="Peripla_BP_2"/>
    <property type="match status" value="1"/>
</dbReference>
<keyword evidence="1" id="KW-0732">Signal</keyword>
<evidence type="ECO:0000256" key="1">
    <source>
        <dbReference type="ARBA" id="ARBA00022729"/>
    </source>
</evidence>
<dbReference type="RefSeq" id="WP_231004218.1">
    <property type="nucleotide sequence ID" value="NZ_JAJNEC010000005.1"/>
</dbReference>
<comment type="caution">
    <text evidence="3">The sequence shown here is derived from an EMBL/GenBank/DDBJ whole genome shotgun (WGS) entry which is preliminary data.</text>
</comment>
<evidence type="ECO:0000313" key="3">
    <source>
        <dbReference type="EMBL" id="MCD2422947.1"/>
    </source>
</evidence>